<dbReference type="GO" id="GO:0046872">
    <property type="term" value="F:metal ion binding"/>
    <property type="evidence" value="ECO:0007669"/>
    <property type="project" value="UniProtKB-KW"/>
</dbReference>
<dbReference type="InterPro" id="IPR015797">
    <property type="entry name" value="NUDIX_hydrolase-like_dom_sf"/>
</dbReference>
<dbReference type="PANTHER" id="PTHR12318">
    <property type="entry name" value="TESTOSTERONE-REGULATED PROTEIN RP2"/>
    <property type="match status" value="1"/>
</dbReference>
<evidence type="ECO:0000256" key="1">
    <source>
        <dbReference type="ARBA" id="ARBA00001936"/>
    </source>
</evidence>
<evidence type="ECO:0000256" key="6">
    <source>
        <dbReference type="ARBA" id="ARBA00022842"/>
    </source>
</evidence>
<sequence length="301" mass="34297">MVNATHALTWGEAASIIMLSRSTRRVLLLRRGATASFMPNALVFPGGVIHTKLENQETSREAALRELFEETGVLCTERNKLRTVEDPRTERWQQEVNEKGASKTKLREFLRSTGEHLDVSSLVPWSTWLTPNARHYKRRYMTDFFVLPVDGEPTIRHCAREMAGAEWCDPGKVLAAASSGAESVPPPQQYELRRLKELDPARLSAHHIRKVLFPQLIQCEEKEGEQWLCNVLPGDQEYISEPAGKFEQGTRKMQREKMLNPDESKPLHRLTYLVSPLYSKCTISVKGVDPLDLEEPHVSRL</sequence>
<gene>
    <name evidence="9" type="ORF">PMAYCL1PPCAC_01956</name>
</gene>
<dbReference type="GO" id="GO:0005739">
    <property type="term" value="C:mitochondrion"/>
    <property type="evidence" value="ECO:0007669"/>
    <property type="project" value="TreeGrafter"/>
</dbReference>
<evidence type="ECO:0000256" key="4">
    <source>
        <dbReference type="ARBA" id="ARBA00022723"/>
    </source>
</evidence>
<dbReference type="Gene3D" id="3.90.79.10">
    <property type="entry name" value="Nucleoside Triphosphate Pyrophosphohydrolase"/>
    <property type="match status" value="1"/>
</dbReference>
<proteinExistence type="inferred from homology"/>
<evidence type="ECO:0000256" key="5">
    <source>
        <dbReference type="ARBA" id="ARBA00022801"/>
    </source>
</evidence>
<evidence type="ECO:0000256" key="2">
    <source>
        <dbReference type="ARBA" id="ARBA00001946"/>
    </source>
</evidence>
<dbReference type="AlphaFoldDB" id="A0AAN5C7X8"/>
<keyword evidence="6" id="KW-0460">Magnesium</keyword>
<evidence type="ECO:0000256" key="3">
    <source>
        <dbReference type="ARBA" id="ARBA00005582"/>
    </source>
</evidence>
<evidence type="ECO:0000259" key="8">
    <source>
        <dbReference type="PROSITE" id="PS51462"/>
    </source>
</evidence>
<keyword evidence="7" id="KW-0464">Manganese</keyword>
<dbReference type="PANTHER" id="PTHR12318:SF0">
    <property type="entry name" value="ACYL-COENZYME A DIPHOSPHATASE NUDT19"/>
    <property type="match status" value="1"/>
</dbReference>
<comment type="cofactor">
    <cofactor evidence="2">
        <name>Mg(2+)</name>
        <dbReference type="ChEBI" id="CHEBI:18420"/>
    </cofactor>
</comment>
<keyword evidence="5" id="KW-0378">Hydrolase</keyword>
<dbReference type="PROSITE" id="PS51462">
    <property type="entry name" value="NUDIX"/>
    <property type="match status" value="1"/>
</dbReference>
<name>A0AAN5C7X8_9BILA</name>
<dbReference type="GO" id="GO:0016818">
    <property type="term" value="F:hydrolase activity, acting on acid anhydrides, in phosphorus-containing anhydrides"/>
    <property type="evidence" value="ECO:0007669"/>
    <property type="project" value="InterPro"/>
</dbReference>
<feature type="domain" description="Nudix hydrolase" evidence="8">
    <location>
        <begin position="9"/>
        <end position="190"/>
    </location>
</feature>
<dbReference type="Proteomes" id="UP001328107">
    <property type="component" value="Unassembled WGS sequence"/>
</dbReference>
<protein>
    <recommendedName>
        <fullName evidence="8">Nudix hydrolase domain-containing protein</fullName>
    </recommendedName>
</protein>
<evidence type="ECO:0000256" key="7">
    <source>
        <dbReference type="ARBA" id="ARBA00023211"/>
    </source>
</evidence>
<keyword evidence="4" id="KW-0479">Metal-binding</keyword>
<dbReference type="Pfam" id="PF00293">
    <property type="entry name" value="NUDIX"/>
    <property type="match status" value="1"/>
</dbReference>
<dbReference type="SUPFAM" id="SSF55811">
    <property type="entry name" value="Nudix"/>
    <property type="match status" value="1"/>
</dbReference>
<comment type="cofactor">
    <cofactor evidence="1">
        <name>Mn(2+)</name>
        <dbReference type="ChEBI" id="CHEBI:29035"/>
    </cofactor>
</comment>
<dbReference type="EMBL" id="BTRK01000001">
    <property type="protein sequence ID" value="GMR31761.1"/>
    <property type="molecule type" value="Genomic_DNA"/>
</dbReference>
<dbReference type="CDD" id="cd18870">
    <property type="entry name" value="NUDIX_AcylCoAdiphos_Nudt19"/>
    <property type="match status" value="1"/>
</dbReference>
<comment type="caution">
    <text evidence="9">The sequence shown here is derived from an EMBL/GenBank/DDBJ whole genome shotgun (WGS) entry which is preliminary data.</text>
</comment>
<keyword evidence="10" id="KW-1185">Reference proteome</keyword>
<evidence type="ECO:0000313" key="10">
    <source>
        <dbReference type="Proteomes" id="UP001328107"/>
    </source>
</evidence>
<dbReference type="InterPro" id="IPR000086">
    <property type="entry name" value="NUDIX_hydrolase_dom"/>
</dbReference>
<reference evidence="10" key="1">
    <citation type="submission" date="2022-10" db="EMBL/GenBank/DDBJ databases">
        <title>Genome assembly of Pristionchus species.</title>
        <authorList>
            <person name="Yoshida K."/>
            <person name="Sommer R.J."/>
        </authorList>
    </citation>
    <scope>NUCLEOTIDE SEQUENCE [LARGE SCALE GENOMIC DNA]</scope>
    <source>
        <strain evidence="10">RS5460</strain>
    </source>
</reference>
<organism evidence="9 10">
    <name type="scientific">Pristionchus mayeri</name>
    <dbReference type="NCBI Taxonomy" id="1317129"/>
    <lineage>
        <taxon>Eukaryota</taxon>
        <taxon>Metazoa</taxon>
        <taxon>Ecdysozoa</taxon>
        <taxon>Nematoda</taxon>
        <taxon>Chromadorea</taxon>
        <taxon>Rhabditida</taxon>
        <taxon>Rhabditina</taxon>
        <taxon>Diplogasteromorpha</taxon>
        <taxon>Diplogasteroidea</taxon>
        <taxon>Neodiplogasteridae</taxon>
        <taxon>Pristionchus</taxon>
    </lineage>
</organism>
<accession>A0AAN5C7X8</accession>
<comment type="similarity">
    <text evidence="3">Belongs to the Nudix hydrolase family.</text>
</comment>
<evidence type="ECO:0000313" key="9">
    <source>
        <dbReference type="EMBL" id="GMR31761.1"/>
    </source>
</evidence>
<dbReference type="InterPro" id="IPR039121">
    <property type="entry name" value="NUDT19"/>
</dbReference>